<dbReference type="GO" id="GO:0030490">
    <property type="term" value="P:maturation of SSU-rRNA"/>
    <property type="evidence" value="ECO:0007669"/>
    <property type="project" value="TreeGrafter"/>
</dbReference>
<feature type="compositionally biased region" description="Polar residues" evidence="2">
    <location>
        <begin position="467"/>
        <end position="478"/>
    </location>
</feature>
<sequence>MKSNKTEQHKGKKKDNLGWKIIKLQAQVGETNSRKAMKAVEAERNKEVVSTSTTTTTTTTTASSSSSSSSLISTTTIATTTAVTEELLKLKEQKISQKIYHAKKEVKKTFVKAKTFETQRLIKRLKEARKTIENNGEEATDDMNPASKKKQDFTEEDIAKFEHELELVKTLDMDSLSEHAFISKLSKHPTLRKHPLLVPYVEAKTTTEKTNGDSKKISSSSSKDTVLIQSIESRLINTKTVKDYMVKLWQQLEHIVSGKKATDQHVDLMEKKRKADDDHEEQENKKQKTETRKDIKSQHEIEHSSDNSDNNSSSDDNDDDDDGNNDDDDDDDDDSDNALAEDMSDSEYDDGYDSDGQPLPKSRKNGKASITSSMFIGSLNEGGGQFQKNNKKEKKRDKNDWVDDKFDEIYGMIKKNRPGQRARRMKAELKYGEGANHVKKAAEEARVQKEKKTARKAKQEQFKASRDASSTNTQKLPTNINNNNTSNNNNNNKQISIGAGNRPAAAVLVDPTLHPSWIAKQSEKAAIAVALSSARSNRIVFEDSD</sequence>
<evidence type="ECO:0000259" key="3">
    <source>
        <dbReference type="Pfam" id="PF09073"/>
    </source>
</evidence>
<keyword evidence="1" id="KW-0175">Coiled coil</keyword>
<feature type="compositionally biased region" description="Acidic residues" evidence="2">
    <location>
        <begin position="315"/>
        <end position="336"/>
    </location>
</feature>
<feature type="compositionally biased region" description="Basic and acidic residues" evidence="2">
    <location>
        <begin position="270"/>
        <end position="306"/>
    </location>
</feature>
<keyword evidence="5" id="KW-1185">Reference proteome</keyword>
<feature type="region of interest" description="Disordered" evidence="2">
    <location>
        <begin position="270"/>
        <end position="402"/>
    </location>
</feature>
<dbReference type="AlphaFoldDB" id="A0A9P6IYM9"/>
<dbReference type="EMBL" id="JAAAHW010007079">
    <property type="protein sequence ID" value="KAF9951467.1"/>
    <property type="molecule type" value="Genomic_DNA"/>
</dbReference>
<dbReference type="Proteomes" id="UP000749646">
    <property type="component" value="Unassembled WGS sequence"/>
</dbReference>
<dbReference type="InterPro" id="IPR015158">
    <property type="entry name" value="Bud22_dom"/>
</dbReference>
<name>A0A9P6IYM9_9FUNG</name>
<dbReference type="GO" id="GO:0005634">
    <property type="term" value="C:nucleus"/>
    <property type="evidence" value="ECO:0007669"/>
    <property type="project" value="TreeGrafter"/>
</dbReference>
<reference evidence="4" key="1">
    <citation type="journal article" date="2020" name="Fungal Divers.">
        <title>Resolving the Mortierellaceae phylogeny through synthesis of multi-gene phylogenetics and phylogenomics.</title>
        <authorList>
            <person name="Vandepol N."/>
            <person name="Liber J."/>
            <person name="Desiro A."/>
            <person name="Na H."/>
            <person name="Kennedy M."/>
            <person name="Barry K."/>
            <person name="Grigoriev I.V."/>
            <person name="Miller A.N."/>
            <person name="O'Donnell K."/>
            <person name="Stajich J.E."/>
            <person name="Bonito G."/>
        </authorList>
    </citation>
    <scope>NUCLEOTIDE SEQUENCE</scope>
    <source>
        <strain evidence="4">MES-2147</strain>
    </source>
</reference>
<proteinExistence type="predicted"/>
<feature type="compositionally biased region" description="Acidic residues" evidence="2">
    <location>
        <begin position="342"/>
        <end position="353"/>
    </location>
</feature>
<dbReference type="InterPro" id="IPR037393">
    <property type="entry name" value="Bud22/SRFB1"/>
</dbReference>
<dbReference type="PANTHER" id="PTHR23325:SF1">
    <property type="entry name" value="SERUM RESPONSE FACTOR-BINDING PROTEIN 1"/>
    <property type="match status" value="1"/>
</dbReference>
<dbReference type="PANTHER" id="PTHR23325">
    <property type="entry name" value="SERUM RESPONSE FACTOR-BINDING"/>
    <property type="match status" value="1"/>
</dbReference>
<comment type="caution">
    <text evidence="4">The sequence shown here is derived from an EMBL/GenBank/DDBJ whole genome shotgun (WGS) entry which is preliminary data.</text>
</comment>
<dbReference type="OrthoDB" id="3364872at2759"/>
<feature type="compositionally biased region" description="Basic and acidic residues" evidence="2">
    <location>
        <begin position="440"/>
        <end position="466"/>
    </location>
</feature>
<feature type="region of interest" description="Disordered" evidence="2">
    <location>
        <begin position="30"/>
        <end position="69"/>
    </location>
</feature>
<protein>
    <recommendedName>
        <fullName evidence="3">Bud22 domain-containing protein</fullName>
    </recommendedName>
</protein>
<evidence type="ECO:0000256" key="2">
    <source>
        <dbReference type="SAM" id="MobiDB-lite"/>
    </source>
</evidence>
<evidence type="ECO:0000256" key="1">
    <source>
        <dbReference type="ARBA" id="ARBA00023054"/>
    </source>
</evidence>
<feature type="compositionally biased region" description="Low complexity" evidence="2">
    <location>
        <begin position="48"/>
        <end position="69"/>
    </location>
</feature>
<feature type="domain" description="Bud22" evidence="3">
    <location>
        <begin position="99"/>
        <end position="541"/>
    </location>
</feature>
<dbReference type="Pfam" id="PF09073">
    <property type="entry name" value="BUD22"/>
    <property type="match status" value="1"/>
</dbReference>
<organism evidence="4 5">
    <name type="scientific">Modicella reniformis</name>
    <dbReference type="NCBI Taxonomy" id="1440133"/>
    <lineage>
        <taxon>Eukaryota</taxon>
        <taxon>Fungi</taxon>
        <taxon>Fungi incertae sedis</taxon>
        <taxon>Mucoromycota</taxon>
        <taxon>Mortierellomycotina</taxon>
        <taxon>Mortierellomycetes</taxon>
        <taxon>Mortierellales</taxon>
        <taxon>Mortierellaceae</taxon>
        <taxon>Modicella</taxon>
    </lineage>
</organism>
<dbReference type="GO" id="GO:0030686">
    <property type="term" value="C:90S preribosome"/>
    <property type="evidence" value="ECO:0007669"/>
    <property type="project" value="TreeGrafter"/>
</dbReference>
<feature type="region of interest" description="Disordered" evidence="2">
    <location>
        <begin position="438"/>
        <end position="497"/>
    </location>
</feature>
<feature type="compositionally biased region" description="Basic and acidic residues" evidence="2">
    <location>
        <begin position="38"/>
        <end position="47"/>
    </location>
</feature>
<evidence type="ECO:0000313" key="4">
    <source>
        <dbReference type="EMBL" id="KAF9951467.1"/>
    </source>
</evidence>
<evidence type="ECO:0000313" key="5">
    <source>
        <dbReference type="Proteomes" id="UP000749646"/>
    </source>
</evidence>
<feature type="compositionally biased region" description="Low complexity" evidence="2">
    <location>
        <begin position="479"/>
        <end position="492"/>
    </location>
</feature>
<accession>A0A9P6IYM9</accession>
<gene>
    <name evidence="4" type="ORF">BGZ65_005934</name>
</gene>